<dbReference type="GO" id="GO:0016020">
    <property type="term" value="C:membrane"/>
    <property type="evidence" value="ECO:0007669"/>
    <property type="project" value="UniProtKB-SubCell"/>
</dbReference>
<dbReference type="AlphaFoldDB" id="A0A4P9ZQN7"/>
<dbReference type="PANTHER" id="PTHR31145">
    <property type="entry name" value="INTEGRAL MEMBRANE PROTEIN (AFU_ORTHOLOGUE AFUA_7G01610)"/>
    <property type="match status" value="1"/>
</dbReference>
<feature type="compositionally biased region" description="Polar residues" evidence="7">
    <location>
        <begin position="808"/>
        <end position="822"/>
    </location>
</feature>
<evidence type="ECO:0000256" key="5">
    <source>
        <dbReference type="ARBA" id="ARBA00022989"/>
    </source>
</evidence>
<evidence type="ECO:0000259" key="10">
    <source>
        <dbReference type="SMART" id="SM00737"/>
    </source>
</evidence>
<feature type="compositionally biased region" description="Polar residues" evidence="7">
    <location>
        <begin position="739"/>
        <end position="755"/>
    </location>
</feature>
<feature type="region of interest" description="Disordered" evidence="7">
    <location>
        <begin position="878"/>
        <end position="897"/>
    </location>
</feature>
<dbReference type="InterPro" id="IPR032800">
    <property type="entry name" value="TRP_N"/>
</dbReference>
<feature type="transmembrane region" description="Helical" evidence="8">
    <location>
        <begin position="195"/>
        <end position="218"/>
    </location>
</feature>
<feature type="region of interest" description="Disordered" evidence="7">
    <location>
        <begin position="911"/>
        <end position="935"/>
    </location>
</feature>
<feature type="compositionally biased region" description="Low complexity" evidence="7">
    <location>
        <begin position="878"/>
        <end position="889"/>
    </location>
</feature>
<feature type="transmembrane region" description="Helical" evidence="8">
    <location>
        <begin position="230"/>
        <end position="251"/>
    </location>
</feature>
<feature type="transmembrane region" description="Helical" evidence="8">
    <location>
        <begin position="453"/>
        <end position="474"/>
    </location>
</feature>
<dbReference type="Pfam" id="PF14558">
    <property type="entry name" value="TRP_N"/>
    <property type="match status" value="1"/>
</dbReference>
<feature type="transmembrane region" description="Helical" evidence="8">
    <location>
        <begin position="370"/>
        <end position="400"/>
    </location>
</feature>
<proteinExistence type="inferred from homology"/>
<feature type="region of interest" description="Disordered" evidence="7">
    <location>
        <begin position="734"/>
        <end position="849"/>
    </location>
</feature>
<reference evidence="12" key="1">
    <citation type="journal article" date="2018" name="Nat. Microbiol.">
        <title>Leveraging single-cell genomics to expand the fungal tree of life.</title>
        <authorList>
            <person name="Ahrendt S.R."/>
            <person name="Quandt C.A."/>
            <person name="Ciobanu D."/>
            <person name="Clum A."/>
            <person name="Salamov A."/>
            <person name="Andreopoulos B."/>
            <person name="Cheng J.F."/>
            <person name="Woyke T."/>
            <person name="Pelin A."/>
            <person name="Henrissat B."/>
            <person name="Reynolds N.K."/>
            <person name="Benny G.L."/>
            <person name="Smith M.E."/>
            <person name="James T.Y."/>
            <person name="Grigoriev I.V."/>
        </authorList>
    </citation>
    <scope>NUCLEOTIDE SEQUENCE [LARGE SCALE GENOMIC DNA]</scope>
    <source>
        <strain evidence="12">RSA 468</strain>
    </source>
</reference>
<feature type="domain" description="MD-2-related lipid-recognition" evidence="10">
    <location>
        <begin position="63"/>
        <end position="186"/>
    </location>
</feature>
<accession>A0A4P9ZQN7</accession>
<sequence>MPPTCFIVMRGSVNTRVLIPNSRTFRQLCLLALLLSCLARSAQGLLRRATNSSSAVNLRINNFQNCNSDSPVQFSIPIVNYIEDTNQFDLQLSVNNRDPITGGETIIVLEVLGNTVGHETTPSCDMASTSCPIEEGDQLLEKTIDVPGDIVSVAKKVLSVPGVSVDGRVTIQDESGTEIGCLQFSMESESSLYRAPVAITVGVAVGLAGLVTFLANVFQSSSAAPLESTAANAAAVALPVGGVALGLSAIAKANVFSGPTPNVLDIMSFAQFVTTTGALSLNYPPVYQQFIANFGWSVGIVRLPFLESLYDRLQPLSAQNATVLVRRAVGDDPLQIGLGGSNNSTILQLDPDAIGIQRYAALVGVPPQHIFINMFAVFVILLLIALVFCLLVRFIIFTVVRFRPFRFMAMRRYFFHWTSGVILRIFVMAYLPLAAVSFLEITLGPQQPGQQAFAYIFLVGLCFLLIAVLSFIVIRTGPRTLYTNDRYLYSYGPLYVHYVVNNYAFFVALFAYKIVQASILGTAGKAVIAQVAILAANELIYLLLMLIRSPFVRKLDRNLNITIGVLRLVNTALLVTFIVHVNASTLVRLIIAVVCMVLQVVVLACYIILVVYTAFQGISDFILNKNIKPVFEEDRSTNLEAAANGPGGADGSTNTFSITRDRSVIRDANAAAALAASKKGRFRAQLARGNTLLSRLTGTSSTVGAHRSNRSGRSSVASPVGSNVIYLPISNPVALSPSEHPTMSSTGDDTPSETPAHNAHYYQGLPRPPVPTPSSGLDHHRRSDFSDSEPSTISGAGLRSSLLMGPRGSQSDMPMTRSSVVDSSHDPDNQHPPLHQQYPPALPCNSSTSIRETPLAGGLLPYPTAPRESFTTFAVTSLSSSDPQLSDQSMEYPPSPPVVEVSPAAISREAHGTTGFAQADDEIFTRKKQRGGYRL</sequence>
<dbReference type="InterPro" id="IPR010308">
    <property type="entry name" value="TRP_C"/>
</dbReference>
<evidence type="ECO:0000256" key="3">
    <source>
        <dbReference type="ARBA" id="ARBA00022692"/>
    </source>
</evidence>
<evidence type="ECO:0000256" key="8">
    <source>
        <dbReference type="SAM" id="Phobius"/>
    </source>
</evidence>
<dbReference type="InterPro" id="IPR003172">
    <property type="entry name" value="ML_dom"/>
</dbReference>
<feature type="transmembrane region" description="Helical" evidence="8">
    <location>
        <begin position="421"/>
        <end position="441"/>
    </location>
</feature>
<evidence type="ECO:0000313" key="12">
    <source>
        <dbReference type="Proteomes" id="UP000268162"/>
    </source>
</evidence>
<dbReference type="PANTHER" id="PTHR31145:SF2">
    <property type="entry name" value="FLAVIN CARRIER PROTEIN 2"/>
    <property type="match status" value="1"/>
</dbReference>
<dbReference type="STRING" id="215637.A0A4P9ZQN7"/>
<evidence type="ECO:0000313" key="11">
    <source>
        <dbReference type="EMBL" id="RKP35677.1"/>
    </source>
</evidence>
<dbReference type="InterPro" id="IPR040241">
    <property type="entry name" value="TRP_Flc/Pkd2-like"/>
</dbReference>
<dbReference type="EMBL" id="ML002813">
    <property type="protein sequence ID" value="RKP35677.1"/>
    <property type="molecule type" value="Genomic_DNA"/>
</dbReference>
<keyword evidence="6 8" id="KW-0472">Membrane</keyword>
<keyword evidence="4 9" id="KW-0732">Signal</keyword>
<feature type="compositionally biased region" description="Basic residues" evidence="7">
    <location>
        <begin position="926"/>
        <end position="935"/>
    </location>
</feature>
<evidence type="ECO:0000256" key="7">
    <source>
        <dbReference type="SAM" id="MobiDB-lite"/>
    </source>
</evidence>
<dbReference type="GO" id="GO:0009272">
    <property type="term" value="P:fungal-type cell wall biogenesis"/>
    <property type="evidence" value="ECO:0007669"/>
    <property type="project" value="TreeGrafter"/>
</dbReference>
<gene>
    <name evidence="11" type="ORF">BJ085DRAFT_35400</name>
</gene>
<feature type="transmembrane region" description="Helical" evidence="8">
    <location>
        <begin position="527"/>
        <end position="547"/>
    </location>
</feature>
<dbReference type="GO" id="GO:0055085">
    <property type="term" value="P:transmembrane transport"/>
    <property type="evidence" value="ECO:0007669"/>
    <property type="project" value="TreeGrafter"/>
</dbReference>
<feature type="signal peptide" evidence="9">
    <location>
        <begin position="1"/>
        <end position="44"/>
    </location>
</feature>
<feature type="chain" id="PRO_5020554097" description="MD-2-related lipid-recognition domain-containing protein" evidence="9">
    <location>
        <begin position="45"/>
        <end position="935"/>
    </location>
</feature>
<keyword evidence="12" id="KW-1185">Reference proteome</keyword>
<organism evidence="11 12">
    <name type="scientific">Dimargaris cristalligena</name>
    <dbReference type="NCBI Taxonomy" id="215637"/>
    <lineage>
        <taxon>Eukaryota</taxon>
        <taxon>Fungi</taxon>
        <taxon>Fungi incertae sedis</taxon>
        <taxon>Zoopagomycota</taxon>
        <taxon>Kickxellomycotina</taxon>
        <taxon>Dimargaritomycetes</taxon>
        <taxon>Dimargaritales</taxon>
        <taxon>Dimargaritaceae</taxon>
        <taxon>Dimargaris</taxon>
    </lineage>
</organism>
<evidence type="ECO:0000256" key="6">
    <source>
        <dbReference type="ARBA" id="ARBA00023136"/>
    </source>
</evidence>
<comment type="subcellular location">
    <subcellularLocation>
        <location evidence="1">Membrane</location>
        <topology evidence="1">Multi-pass membrane protein</topology>
    </subcellularLocation>
</comment>
<keyword evidence="5 8" id="KW-1133">Transmembrane helix</keyword>
<feature type="region of interest" description="Disordered" evidence="7">
    <location>
        <begin position="698"/>
        <end position="719"/>
    </location>
</feature>
<feature type="transmembrane region" description="Helical" evidence="8">
    <location>
        <begin position="589"/>
        <end position="615"/>
    </location>
</feature>
<protein>
    <recommendedName>
        <fullName evidence="10">MD-2-related lipid-recognition domain-containing protein</fullName>
    </recommendedName>
</protein>
<dbReference type="SMART" id="SM00737">
    <property type="entry name" value="ML"/>
    <property type="match status" value="1"/>
</dbReference>
<evidence type="ECO:0000256" key="9">
    <source>
        <dbReference type="SAM" id="SignalP"/>
    </source>
</evidence>
<keyword evidence="3 8" id="KW-0812">Transmembrane</keyword>
<feature type="transmembrane region" description="Helical" evidence="8">
    <location>
        <begin position="559"/>
        <end position="583"/>
    </location>
</feature>
<feature type="transmembrane region" description="Helical" evidence="8">
    <location>
        <begin position="495"/>
        <end position="515"/>
    </location>
</feature>
<dbReference type="Pfam" id="PF06011">
    <property type="entry name" value="TRP"/>
    <property type="match status" value="1"/>
</dbReference>
<comment type="similarity">
    <text evidence="2">Belongs to the transient receptor potential (TRP) ion channel family.</text>
</comment>
<evidence type="ECO:0000256" key="1">
    <source>
        <dbReference type="ARBA" id="ARBA00004141"/>
    </source>
</evidence>
<evidence type="ECO:0000256" key="2">
    <source>
        <dbReference type="ARBA" id="ARBA00010642"/>
    </source>
</evidence>
<name>A0A4P9ZQN7_9FUNG</name>
<dbReference type="Proteomes" id="UP000268162">
    <property type="component" value="Unassembled WGS sequence"/>
</dbReference>
<evidence type="ECO:0000256" key="4">
    <source>
        <dbReference type="ARBA" id="ARBA00022729"/>
    </source>
</evidence>